<feature type="transmembrane region" description="Helical" evidence="4">
    <location>
        <begin position="164"/>
        <end position="185"/>
    </location>
</feature>
<feature type="transmembrane region" description="Helical" evidence="4">
    <location>
        <begin position="79"/>
        <end position="98"/>
    </location>
</feature>
<gene>
    <name evidence="6" type="ORF">B7C62_20530</name>
</gene>
<proteinExistence type="predicted"/>
<feature type="transmembrane region" description="Helical" evidence="4">
    <location>
        <begin position="21"/>
        <end position="40"/>
    </location>
</feature>
<dbReference type="GO" id="GO:0004672">
    <property type="term" value="F:protein kinase activity"/>
    <property type="evidence" value="ECO:0007669"/>
    <property type="project" value="UniProtKB-ARBA"/>
</dbReference>
<feature type="domain" description="Signal transduction histidine kinase subgroup 3 dimerisation and phosphoacceptor" evidence="5">
    <location>
        <begin position="206"/>
        <end position="274"/>
    </location>
</feature>
<feature type="transmembrane region" description="Helical" evidence="4">
    <location>
        <begin position="135"/>
        <end position="158"/>
    </location>
</feature>
<protein>
    <recommendedName>
        <fullName evidence="5">Signal transduction histidine kinase subgroup 3 dimerisation and phosphoacceptor domain-containing protein</fullName>
    </recommendedName>
</protein>
<dbReference type="AlphaFoldDB" id="A0ABC8BW93"/>
<name>A0ABC8BW93_9ACTN</name>
<organism evidence="6 7">
    <name type="scientific">Kitasatospora albolonga</name>
    <dbReference type="NCBI Taxonomy" id="68173"/>
    <lineage>
        <taxon>Bacteria</taxon>
        <taxon>Bacillati</taxon>
        <taxon>Actinomycetota</taxon>
        <taxon>Actinomycetes</taxon>
        <taxon>Kitasatosporales</taxon>
        <taxon>Streptomycetaceae</taxon>
        <taxon>Kitasatospora</taxon>
    </lineage>
</organism>
<dbReference type="InterPro" id="IPR050482">
    <property type="entry name" value="Sensor_HK_TwoCompSys"/>
</dbReference>
<evidence type="ECO:0000313" key="6">
    <source>
        <dbReference type="EMBL" id="ARF74352.1"/>
    </source>
</evidence>
<dbReference type="InterPro" id="IPR011712">
    <property type="entry name" value="Sig_transdc_His_kin_sub3_dim/P"/>
</dbReference>
<dbReference type="Gene3D" id="1.20.5.1930">
    <property type="match status" value="1"/>
</dbReference>
<dbReference type="EMBL" id="CP020563">
    <property type="protein sequence ID" value="ARF74352.1"/>
    <property type="molecule type" value="Genomic_DNA"/>
</dbReference>
<keyword evidence="4" id="KW-0812">Transmembrane</keyword>
<keyword evidence="3" id="KW-0902">Two-component regulatory system</keyword>
<evidence type="ECO:0000256" key="2">
    <source>
        <dbReference type="ARBA" id="ARBA00022777"/>
    </source>
</evidence>
<dbReference type="Proteomes" id="UP000192251">
    <property type="component" value="Chromosome"/>
</dbReference>
<dbReference type="KEGG" id="kab:B7C62_20530"/>
<keyword evidence="4" id="KW-1133">Transmembrane helix</keyword>
<evidence type="ECO:0000256" key="4">
    <source>
        <dbReference type="SAM" id="Phobius"/>
    </source>
</evidence>
<dbReference type="Pfam" id="PF07730">
    <property type="entry name" value="HisKA_3"/>
    <property type="match status" value="1"/>
</dbReference>
<dbReference type="PANTHER" id="PTHR24421:SF63">
    <property type="entry name" value="SENSOR HISTIDINE KINASE DESK"/>
    <property type="match status" value="1"/>
</dbReference>
<keyword evidence="1" id="KW-0808">Transferase</keyword>
<dbReference type="CDD" id="cd16917">
    <property type="entry name" value="HATPase_UhpB-NarQ-NarX-like"/>
    <property type="match status" value="1"/>
</dbReference>
<evidence type="ECO:0000313" key="7">
    <source>
        <dbReference type="Proteomes" id="UP000192251"/>
    </source>
</evidence>
<keyword evidence="2" id="KW-0418">Kinase</keyword>
<reference evidence="6 7" key="1">
    <citation type="submission" date="2017-04" db="EMBL/GenBank/DDBJ databases">
        <title>The complete genome sequence of Streptomyces albolongus YIM 101047, the producer of novel bafilomycins and novel odoriferous sesquiterpenoids.</title>
        <authorList>
            <person name="Yin M."/>
            <person name="Jiang Y."/>
        </authorList>
    </citation>
    <scope>NUCLEOTIDE SEQUENCE [LARGE SCALE GENOMIC DNA]</scope>
    <source>
        <strain evidence="6 7">YIM 101047</strain>
    </source>
</reference>
<evidence type="ECO:0000256" key="1">
    <source>
        <dbReference type="ARBA" id="ARBA00022679"/>
    </source>
</evidence>
<dbReference type="Gene3D" id="3.30.565.10">
    <property type="entry name" value="Histidine kinase-like ATPase, C-terminal domain"/>
    <property type="match status" value="1"/>
</dbReference>
<accession>A0ABC8BW93</accession>
<feature type="transmembrane region" description="Helical" evidence="4">
    <location>
        <begin position="46"/>
        <end position="67"/>
    </location>
</feature>
<keyword evidence="7" id="KW-1185">Reference proteome</keyword>
<dbReference type="SUPFAM" id="SSF55874">
    <property type="entry name" value="ATPase domain of HSP90 chaperone/DNA topoisomerase II/histidine kinase"/>
    <property type="match status" value="1"/>
</dbReference>
<dbReference type="GO" id="GO:0000160">
    <property type="term" value="P:phosphorelay signal transduction system"/>
    <property type="evidence" value="ECO:0007669"/>
    <property type="project" value="UniProtKB-KW"/>
</dbReference>
<sequence>MAWWDRRSSPARIELYTRWMFGALVLSEVLLGVEALLEAAPHGPVAALSALIVLHALTMGVACARVLDWVLERRAYPRRLLAFVNAVTVGVVVVLAVMRGSGGLVPSQATLVLLAIVPCFGIMPLTMQSRSGRRMLLLIGVVSLLTGAVVMLASWSVLEGVVCAGVVLAGCIGTAFTCRFSTWMLTAVWKLDEARATQARLAVTEERLRFARDLHDVLGRNLSVIAMKSELAGRLGRRGSVDPALRQMDEVQQIARESQHEVREVVRGYRQADLPGELDGACGVLKSAGVDCAYVKEGSGPLPREVQVALGWVVREGATNVLRHAEATRCDITLSVADDGGRATLTMVNDGVRPAGADVPGSRFRSGTGLAGLRERLALQAGTLDAGPGPDGTFRLVADVPLAGR</sequence>
<dbReference type="InterPro" id="IPR036890">
    <property type="entry name" value="HATPase_C_sf"/>
</dbReference>
<keyword evidence="4" id="KW-0472">Membrane</keyword>
<dbReference type="PANTHER" id="PTHR24421">
    <property type="entry name" value="NITRATE/NITRITE SENSOR PROTEIN NARX-RELATED"/>
    <property type="match status" value="1"/>
</dbReference>
<evidence type="ECO:0000256" key="3">
    <source>
        <dbReference type="ARBA" id="ARBA00023012"/>
    </source>
</evidence>
<feature type="transmembrane region" description="Helical" evidence="4">
    <location>
        <begin position="104"/>
        <end position="123"/>
    </location>
</feature>
<evidence type="ECO:0000259" key="5">
    <source>
        <dbReference type="Pfam" id="PF07730"/>
    </source>
</evidence>